<dbReference type="Proteomes" id="UP000625711">
    <property type="component" value="Unassembled WGS sequence"/>
</dbReference>
<keyword evidence="6" id="KW-0964">Secreted</keyword>
<dbReference type="EMBL" id="JAACXV010014191">
    <property type="protein sequence ID" value="KAF7269715.1"/>
    <property type="molecule type" value="Genomic_DNA"/>
</dbReference>
<feature type="region of interest" description="Disordered" evidence="12">
    <location>
        <begin position="1173"/>
        <end position="1197"/>
    </location>
</feature>
<evidence type="ECO:0000256" key="2">
    <source>
        <dbReference type="ARBA" id="ARBA00004514"/>
    </source>
</evidence>
<name>A0A834M7U6_RHYFE</name>
<keyword evidence="4" id="KW-0813">Transport</keyword>
<dbReference type="CDD" id="cd01809">
    <property type="entry name" value="Ubl_BAG6"/>
    <property type="match status" value="1"/>
</dbReference>
<feature type="region of interest" description="Disordered" evidence="12">
    <location>
        <begin position="574"/>
        <end position="631"/>
    </location>
</feature>
<dbReference type="GO" id="GO:0006915">
    <property type="term" value="P:apoptotic process"/>
    <property type="evidence" value="ECO:0007669"/>
    <property type="project" value="UniProtKB-KW"/>
</dbReference>
<feature type="region of interest" description="Disordered" evidence="12">
    <location>
        <begin position="73"/>
        <end position="96"/>
    </location>
</feature>
<dbReference type="Gene3D" id="3.10.20.90">
    <property type="entry name" value="Phosphatidylinositol 3-kinase Catalytic Subunit, Chain A, domain 1"/>
    <property type="match status" value="1"/>
</dbReference>
<dbReference type="GO" id="GO:0005634">
    <property type="term" value="C:nucleus"/>
    <property type="evidence" value="ECO:0007669"/>
    <property type="project" value="UniProtKB-SubCell"/>
</dbReference>
<comment type="subcellular location">
    <subcellularLocation>
        <location evidence="2">Cytoplasm</location>
        <location evidence="2">Cytosol</location>
    </subcellularLocation>
    <subcellularLocation>
        <location evidence="1">Nucleus</location>
    </subcellularLocation>
    <subcellularLocation>
        <location evidence="3">Secreted</location>
        <location evidence="3">Extracellular exosome</location>
    </subcellularLocation>
</comment>
<dbReference type="AlphaFoldDB" id="A0A834M7U6"/>
<dbReference type="GO" id="GO:0071818">
    <property type="term" value="C:BAT3 complex"/>
    <property type="evidence" value="ECO:0007669"/>
    <property type="project" value="TreeGrafter"/>
</dbReference>
<dbReference type="InterPro" id="IPR029071">
    <property type="entry name" value="Ubiquitin-like_domsf"/>
</dbReference>
<evidence type="ECO:0000256" key="4">
    <source>
        <dbReference type="ARBA" id="ARBA00022448"/>
    </source>
</evidence>
<gene>
    <name evidence="14" type="ORF">GWI33_017234</name>
</gene>
<reference evidence="14" key="1">
    <citation type="submission" date="2020-08" db="EMBL/GenBank/DDBJ databases">
        <title>Genome sequencing and assembly of the red palm weevil Rhynchophorus ferrugineus.</title>
        <authorList>
            <person name="Dias G.B."/>
            <person name="Bergman C.M."/>
            <person name="Manee M."/>
        </authorList>
    </citation>
    <scope>NUCLEOTIDE SEQUENCE</scope>
    <source>
        <strain evidence="14">AA-2017</strain>
        <tissue evidence="14">Whole larva</tissue>
    </source>
</reference>
<keyword evidence="10" id="KW-0539">Nucleus</keyword>
<dbReference type="OrthoDB" id="1885901at2759"/>
<dbReference type="PANTHER" id="PTHR15204">
    <property type="entry name" value="LARGE PROLINE-RICH PROTEIN BAG6"/>
    <property type="match status" value="1"/>
</dbReference>
<evidence type="ECO:0000256" key="8">
    <source>
        <dbReference type="ARBA" id="ARBA00022853"/>
    </source>
</evidence>
<feature type="region of interest" description="Disordered" evidence="12">
    <location>
        <begin position="472"/>
        <end position="521"/>
    </location>
</feature>
<sequence>MISVTVKTLDSQNHQFSVEDDITVEQFKRHIEVAVNVAADRQRIIYCGRVLQDSSKLKDYDVDGKVVHLVQRAPPTSGSRSARSITPPPDLNRARGGFRGFERVGNAVYMPMPFPQGFMDPQQMIPPRATHTLSVSRLNVARRMLRQAEAVIRLLENPSSSDQPPPEEQPQEEMTPVIEARVIVPSSGDRSVVDEAIVNAVENSLFGSTRNAESTTSVAGSSSQSTDTQNNGQPSDTRSTPENSTPRSGSSENVGGENQETGANTNSSRRTRGPEMAELLTTLNQLQARFAPFLARYQAFMQDDPQVSAEDLEQTRGLINRVSQILHFLGHAYHSLSDIMINVDLAPPRLLYCRPILIQHSAVVQAGIPIQVEAQINVSADRPGTTSTTTSSSSTASSQQAASSSTATSTTTSSSTGGSNTNASSTVGSGGQTTGASGITLQPGFVGLPFMPTGSMRVITTPLEFRTLHARAGNLNNPPRPTPPPRTEGQTTASAPPSAENGQPRTGPVPPNPGNPFAANNGNLEFFMEVTPEGITIDSLESLAGSNQAANEFLRSGNLIQSLMQLVGSHLGGGLGHATQQQQQQAQSQTAPSTTDASQTNGTQNSQSQARGNTQTNPTTATHTRSTPRPHVHMTQQAVQGGFDPFLPCYSHHVSHSRGQRIIPMSQPNRSESTPTRDTSSAQTSSTSTQTNQQTQRTNNIPPNLGSFLAQFEDISRSIPAQLPPMMPDNQNTIQMFADNLSDLFNQQMAQGQQQPPPQRGAPDGQRPPRQLPQDTEALLNNFMNQAVPQLMRNGPTLDQYIQTLYPNSYLQGESVVIDLILSLLGNLRFNDFLLLARGNMTPLNRQADSVQRFVLNDICQNDITDSGIQRATDRVINDCRPIITALESVPPRDGIDMTRTINNFFRQRMSAFIQLVVNPQSEGQRNSSRTDLVTTLWTAAKELLALAIHCSANGQQGVEAACEELMSNVPAGALDFVAPTRRLALRALINNLDTRSMEVQQYVVKKTPESTSSEPTVEPRAVESNEVEAMEVDYATSPTNQEQMVDTSIKVEETEPLPNVIWGSEPWHRQTPEEWVPIITRDMQKQRRQNSQPPFSDAYLSGMPSKRRKLVNKSKPQGSLPQVISDSVREAVTATGLTSAAPLDVVTEAAGQSIDIQTAYRTLLRQTVQANLRDNEDFTPERFPNTSKYFNGPPPE</sequence>
<dbReference type="PANTHER" id="PTHR15204:SF0">
    <property type="entry name" value="LARGE PROLINE-RICH PROTEIN BAG6"/>
    <property type="match status" value="1"/>
</dbReference>
<feature type="region of interest" description="Disordered" evidence="12">
    <location>
        <begin position="657"/>
        <end position="703"/>
    </location>
</feature>
<dbReference type="GO" id="GO:0036503">
    <property type="term" value="P:ERAD pathway"/>
    <property type="evidence" value="ECO:0007669"/>
    <property type="project" value="TreeGrafter"/>
</dbReference>
<feature type="compositionally biased region" description="Low complexity" evidence="12">
    <location>
        <begin position="577"/>
        <end position="624"/>
    </location>
</feature>
<keyword evidence="7" id="KW-0053">Apoptosis</keyword>
<feature type="compositionally biased region" description="Polar residues" evidence="12">
    <location>
        <begin position="666"/>
        <end position="678"/>
    </location>
</feature>
<organism evidence="14 15">
    <name type="scientific">Rhynchophorus ferrugineus</name>
    <name type="common">Red palm weevil</name>
    <name type="synonym">Curculio ferrugineus</name>
    <dbReference type="NCBI Taxonomy" id="354439"/>
    <lineage>
        <taxon>Eukaryota</taxon>
        <taxon>Metazoa</taxon>
        <taxon>Ecdysozoa</taxon>
        <taxon>Arthropoda</taxon>
        <taxon>Hexapoda</taxon>
        <taxon>Insecta</taxon>
        <taxon>Pterygota</taxon>
        <taxon>Neoptera</taxon>
        <taxon>Endopterygota</taxon>
        <taxon>Coleoptera</taxon>
        <taxon>Polyphaga</taxon>
        <taxon>Cucujiformia</taxon>
        <taxon>Curculionidae</taxon>
        <taxon>Dryophthorinae</taxon>
        <taxon>Rhynchophorus</taxon>
    </lineage>
</organism>
<dbReference type="Pfam" id="PF00240">
    <property type="entry name" value="ubiquitin"/>
    <property type="match status" value="1"/>
</dbReference>
<feature type="compositionally biased region" description="Polar residues" evidence="12">
    <location>
        <begin position="74"/>
        <end position="84"/>
    </location>
</feature>
<evidence type="ECO:0000313" key="15">
    <source>
        <dbReference type="Proteomes" id="UP000625711"/>
    </source>
</evidence>
<evidence type="ECO:0000256" key="6">
    <source>
        <dbReference type="ARBA" id="ARBA00022525"/>
    </source>
</evidence>
<evidence type="ECO:0000256" key="10">
    <source>
        <dbReference type="ARBA" id="ARBA00023242"/>
    </source>
</evidence>
<dbReference type="PROSITE" id="PS50053">
    <property type="entry name" value="UBIQUITIN_2"/>
    <property type="match status" value="1"/>
</dbReference>
<evidence type="ECO:0000256" key="12">
    <source>
        <dbReference type="SAM" id="MobiDB-lite"/>
    </source>
</evidence>
<feature type="compositionally biased region" description="Low complexity" evidence="12">
    <location>
        <begin position="384"/>
        <end position="427"/>
    </location>
</feature>
<dbReference type="Pfam" id="PF12057">
    <property type="entry name" value="BAG6"/>
    <property type="match status" value="1"/>
</dbReference>
<evidence type="ECO:0000256" key="5">
    <source>
        <dbReference type="ARBA" id="ARBA00022490"/>
    </source>
</evidence>
<keyword evidence="9" id="KW-0143">Chaperone</keyword>
<proteinExistence type="predicted"/>
<feature type="region of interest" description="Disordered" evidence="12">
    <location>
        <begin position="155"/>
        <end position="176"/>
    </location>
</feature>
<dbReference type="GO" id="GO:0006325">
    <property type="term" value="P:chromatin organization"/>
    <property type="evidence" value="ECO:0007669"/>
    <property type="project" value="UniProtKB-KW"/>
</dbReference>
<evidence type="ECO:0000313" key="14">
    <source>
        <dbReference type="EMBL" id="KAF7269715.1"/>
    </source>
</evidence>
<dbReference type="GO" id="GO:0031593">
    <property type="term" value="F:polyubiquitin modification-dependent protein binding"/>
    <property type="evidence" value="ECO:0007669"/>
    <property type="project" value="TreeGrafter"/>
</dbReference>
<feature type="region of interest" description="Disordered" evidence="12">
    <location>
        <begin position="210"/>
        <end position="272"/>
    </location>
</feature>
<evidence type="ECO:0000256" key="7">
    <source>
        <dbReference type="ARBA" id="ARBA00022703"/>
    </source>
</evidence>
<feature type="compositionally biased region" description="Low complexity" evidence="12">
    <location>
        <begin position="214"/>
        <end position="228"/>
    </location>
</feature>
<evidence type="ECO:0000256" key="1">
    <source>
        <dbReference type="ARBA" id="ARBA00004123"/>
    </source>
</evidence>
<keyword evidence="8" id="KW-0156">Chromatin regulator</keyword>
<feature type="region of interest" description="Disordered" evidence="12">
    <location>
        <begin position="380"/>
        <end position="435"/>
    </location>
</feature>
<dbReference type="GO" id="GO:0005576">
    <property type="term" value="C:extracellular region"/>
    <property type="evidence" value="ECO:0007669"/>
    <property type="project" value="UniProtKB-SubCell"/>
</dbReference>
<dbReference type="SUPFAM" id="SSF54236">
    <property type="entry name" value="Ubiquitin-like"/>
    <property type="match status" value="1"/>
</dbReference>
<comment type="caution">
    <text evidence="14">The sequence shown here is derived from an EMBL/GenBank/DDBJ whole genome shotgun (WGS) entry which is preliminary data.</text>
</comment>
<evidence type="ECO:0000256" key="9">
    <source>
        <dbReference type="ARBA" id="ARBA00023186"/>
    </source>
</evidence>
<evidence type="ECO:0000256" key="11">
    <source>
        <dbReference type="ARBA" id="ARBA00030033"/>
    </source>
</evidence>
<accession>A0A834M7U6</accession>
<feature type="region of interest" description="Disordered" evidence="12">
    <location>
        <begin position="1084"/>
        <end position="1103"/>
    </location>
</feature>
<keyword evidence="15" id="KW-1185">Reference proteome</keyword>
<feature type="compositionally biased region" description="Polar residues" evidence="12">
    <location>
        <begin position="488"/>
        <end position="504"/>
    </location>
</feature>
<dbReference type="SMART" id="SM00213">
    <property type="entry name" value="UBQ"/>
    <property type="match status" value="1"/>
</dbReference>
<feature type="domain" description="Ubiquitin-like" evidence="13">
    <location>
        <begin position="2"/>
        <end position="63"/>
    </location>
</feature>
<protein>
    <recommendedName>
        <fullName evidence="11">BCL2-associated athanogene 6</fullName>
    </recommendedName>
</protein>
<feature type="compositionally biased region" description="Low complexity" evidence="12">
    <location>
        <begin position="679"/>
        <end position="700"/>
    </location>
</feature>
<evidence type="ECO:0000256" key="3">
    <source>
        <dbReference type="ARBA" id="ARBA00004550"/>
    </source>
</evidence>
<evidence type="ECO:0000259" key="13">
    <source>
        <dbReference type="PROSITE" id="PS50053"/>
    </source>
</evidence>
<keyword evidence="5" id="KW-0963">Cytoplasm</keyword>
<feature type="region of interest" description="Disordered" evidence="12">
    <location>
        <begin position="748"/>
        <end position="773"/>
    </location>
</feature>
<feature type="compositionally biased region" description="Polar residues" evidence="12">
    <location>
        <begin position="229"/>
        <end position="268"/>
    </location>
</feature>
<dbReference type="InterPro" id="IPR000626">
    <property type="entry name" value="Ubiquitin-like_dom"/>
</dbReference>
<dbReference type="GO" id="GO:0051787">
    <property type="term" value="F:misfolded protein binding"/>
    <property type="evidence" value="ECO:0007669"/>
    <property type="project" value="TreeGrafter"/>
</dbReference>
<dbReference type="InterPro" id="IPR021925">
    <property type="entry name" value="BAG6"/>
</dbReference>